<dbReference type="InParanoid" id="M1DZX0"/>
<dbReference type="AlphaFoldDB" id="M1DZX0"/>
<feature type="compositionally biased region" description="Low complexity" evidence="1">
    <location>
        <begin position="89"/>
        <end position="104"/>
    </location>
</feature>
<feature type="region of interest" description="Disordered" evidence="1">
    <location>
        <begin position="57"/>
        <end position="125"/>
    </location>
</feature>
<evidence type="ECO:0000313" key="3">
    <source>
        <dbReference type="Proteomes" id="UP000011115"/>
    </source>
</evidence>
<reference evidence="3" key="1">
    <citation type="journal article" date="2011" name="Nature">
        <title>Genome sequence and analysis of the tuber crop potato.</title>
        <authorList>
            <consortium name="The Potato Genome Sequencing Consortium"/>
        </authorList>
    </citation>
    <scope>NUCLEOTIDE SEQUENCE [LARGE SCALE GENOMIC DNA]</scope>
    <source>
        <strain evidence="3">cv. DM1-3 516 R44</strain>
    </source>
</reference>
<evidence type="ECO:0000313" key="2">
    <source>
        <dbReference type="EnsemblPlants" id="PGSC0003DMT400097100"/>
    </source>
</evidence>
<dbReference type="HOGENOM" id="CLU_117887_1_1_1"/>
<reference evidence="2" key="2">
    <citation type="submission" date="2015-06" db="UniProtKB">
        <authorList>
            <consortium name="EnsemblPlants"/>
        </authorList>
    </citation>
    <scope>IDENTIFICATION</scope>
    <source>
        <strain evidence="2">DM1-3 516 R44</strain>
    </source>
</reference>
<sequence>MAQMRTKLGLVLKHVTGGAAKVNAVNYLTRTPSPPVEECYYKEDAYLVNDQTGCFRSNAQESNSDNWRQGQGNQGLNYEDYNREKNYVRDGNYNRDNNYNQNNYDNRKERVGPYVPPGNRESGNREVRVTCHALRI</sequence>
<accession>M1DZX0</accession>
<keyword evidence="3" id="KW-1185">Reference proteome</keyword>
<dbReference type="Proteomes" id="UP000011115">
    <property type="component" value="Unassembled WGS sequence"/>
</dbReference>
<dbReference type="Gramene" id="PGSC0003DMT400097100">
    <property type="protein sequence ID" value="PGSC0003DMT400097100"/>
    <property type="gene ID" value="PGSC0003DMG400046671"/>
</dbReference>
<protein>
    <submittedName>
        <fullName evidence="2">Integrase core domain containing protein</fullName>
    </submittedName>
</protein>
<evidence type="ECO:0000256" key="1">
    <source>
        <dbReference type="SAM" id="MobiDB-lite"/>
    </source>
</evidence>
<name>M1DZX0_SOLTU</name>
<dbReference type="PaxDb" id="4113-PGSC0003DMT400097100"/>
<organism evidence="2 3">
    <name type="scientific">Solanum tuberosum</name>
    <name type="common">Potato</name>
    <dbReference type="NCBI Taxonomy" id="4113"/>
    <lineage>
        <taxon>Eukaryota</taxon>
        <taxon>Viridiplantae</taxon>
        <taxon>Streptophyta</taxon>
        <taxon>Embryophyta</taxon>
        <taxon>Tracheophyta</taxon>
        <taxon>Spermatophyta</taxon>
        <taxon>Magnoliopsida</taxon>
        <taxon>eudicotyledons</taxon>
        <taxon>Gunneridae</taxon>
        <taxon>Pentapetalae</taxon>
        <taxon>asterids</taxon>
        <taxon>lamiids</taxon>
        <taxon>Solanales</taxon>
        <taxon>Solanaceae</taxon>
        <taxon>Solanoideae</taxon>
        <taxon>Solaneae</taxon>
        <taxon>Solanum</taxon>
    </lineage>
</organism>
<proteinExistence type="predicted"/>
<feature type="compositionally biased region" description="Polar residues" evidence="1">
    <location>
        <begin position="57"/>
        <end position="76"/>
    </location>
</feature>
<dbReference type="EnsemblPlants" id="PGSC0003DMT400097100">
    <property type="protein sequence ID" value="PGSC0003DMT400097100"/>
    <property type="gene ID" value="PGSC0003DMG400046671"/>
</dbReference>